<reference evidence="2 3" key="1">
    <citation type="submission" date="2024-02" db="EMBL/GenBank/DDBJ databases">
        <title>Lysobacter Genome Sequencing and Mining.</title>
        <authorList>
            <person name="Bierman J."/>
            <person name="Walker M.C."/>
        </authorList>
    </citation>
    <scope>NUCLEOTIDE SEQUENCE [LARGE SCALE GENOMIC DNA]</scope>
    <source>
        <strain evidence="2 3">PB6250</strain>
    </source>
</reference>
<protein>
    <submittedName>
        <fullName evidence="2">Uncharacterized protein</fullName>
    </submittedName>
</protein>
<keyword evidence="3" id="KW-1185">Reference proteome</keyword>
<evidence type="ECO:0000313" key="2">
    <source>
        <dbReference type="EMBL" id="MEI2454390.1"/>
    </source>
</evidence>
<dbReference type="EMBL" id="JBANDL010000002">
    <property type="protein sequence ID" value="MEI2454390.1"/>
    <property type="molecule type" value="Genomic_DNA"/>
</dbReference>
<evidence type="ECO:0000256" key="1">
    <source>
        <dbReference type="SAM" id="MobiDB-lite"/>
    </source>
</evidence>
<comment type="caution">
    <text evidence="2">The sequence shown here is derived from an EMBL/GenBank/DDBJ whole genome shotgun (WGS) entry which is preliminary data.</text>
</comment>
<name>A0ABU8D048_9GAMM</name>
<accession>A0ABU8D048</accession>
<dbReference type="Proteomes" id="UP001387215">
    <property type="component" value="Unassembled WGS sequence"/>
</dbReference>
<evidence type="ECO:0000313" key="3">
    <source>
        <dbReference type="Proteomes" id="UP001387215"/>
    </source>
</evidence>
<sequence length="106" mass="11191">MRGAREAGEFFADFSRALRRKAWNPIPRRLSAALSTSDVDKGASASVSHRAAAKDASPSRTRAARDPAGRGEANGAASTVRAGGVREAPALGYFFANLARALRYKA</sequence>
<gene>
    <name evidence="2" type="ORF">V2J18_06830</name>
</gene>
<dbReference type="RefSeq" id="WP_336131377.1">
    <property type="nucleotide sequence ID" value="NZ_JBANDL010000002.1"/>
</dbReference>
<feature type="region of interest" description="Disordered" evidence="1">
    <location>
        <begin position="34"/>
        <end position="80"/>
    </location>
</feature>
<organism evidence="2 3">
    <name type="scientific">Lysobacter firmicutimachus</name>
    <dbReference type="NCBI Taxonomy" id="1792846"/>
    <lineage>
        <taxon>Bacteria</taxon>
        <taxon>Pseudomonadati</taxon>
        <taxon>Pseudomonadota</taxon>
        <taxon>Gammaproteobacteria</taxon>
        <taxon>Lysobacterales</taxon>
        <taxon>Lysobacteraceae</taxon>
        <taxon>Lysobacter</taxon>
    </lineage>
</organism>
<proteinExistence type="predicted"/>